<keyword evidence="13 15" id="KW-0066">ATP synthesis</keyword>
<accession>A0ABU0J1Z7</accession>
<dbReference type="Pfam" id="PF00006">
    <property type="entry name" value="ATP-synt_ab"/>
    <property type="match status" value="1"/>
</dbReference>
<evidence type="ECO:0000256" key="4">
    <source>
        <dbReference type="ARBA" id="ARBA00022448"/>
    </source>
</evidence>
<dbReference type="NCBIfam" id="NF009884">
    <property type="entry name" value="PRK13343.1"/>
    <property type="match status" value="1"/>
</dbReference>
<dbReference type="InterPro" id="IPR033732">
    <property type="entry name" value="ATP_synth_F1_a_nt-bd_dom"/>
</dbReference>
<evidence type="ECO:0000256" key="10">
    <source>
        <dbReference type="ARBA" id="ARBA00023065"/>
    </source>
</evidence>
<gene>
    <name evidence="15" type="primary">atpA</name>
    <name evidence="19" type="ORF">QO011_001268</name>
</gene>
<dbReference type="InterPro" id="IPR000793">
    <property type="entry name" value="ATP_synth_asu_C"/>
</dbReference>
<dbReference type="EMBL" id="JAUSVX010000001">
    <property type="protein sequence ID" value="MDQ0468273.1"/>
    <property type="molecule type" value="Genomic_DNA"/>
</dbReference>
<keyword evidence="6 15" id="KW-0547">Nucleotide-binding</keyword>
<dbReference type="InterPro" id="IPR036121">
    <property type="entry name" value="ATPase_F1/V1/A1_a/bsu_N_sf"/>
</dbReference>
<dbReference type="Proteomes" id="UP001242480">
    <property type="component" value="Unassembled WGS sequence"/>
</dbReference>
<dbReference type="SUPFAM" id="SSF50615">
    <property type="entry name" value="N-terminal domain of alpha and beta subunits of F1 ATP synthase"/>
    <property type="match status" value="1"/>
</dbReference>
<comment type="function">
    <text evidence="1 15">Produces ATP from ADP in the presence of a proton gradient across the membrane. The alpha chain is a regulatory subunit.</text>
</comment>
<dbReference type="PIRSF" id="PIRSF039088">
    <property type="entry name" value="F_ATPase_subunit_alpha"/>
    <property type="match status" value="1"/>
</dbReference>
<keyword evidence="15" id="KW-1003">Cell membrane</keyword>
<feature type="site" description="Required for activity" evidence="15">
    <location>
        <position position="370"/>
    </location>
</feature>
<dbReference type="InterPro" id="IPR000194">
    <property type="entry name" value="ATPase_F1/V1/A1_a/bsu_nucl-bd"/>
</dbReference>
<dbReference type="Gene3D" id="2.40.30.20">
    <property type="match status" value="1"/>
</dbReference>
<dbReference type="CDD" id="cd18113">
    <property type="entry name" value="ATP-synt_F1_alpha_C"/>
    <property type="match status" value="1"/>
</dbReference>
<evidence type="ECO:0000256" key="5">
    <source>
        <dbReference type="ARBA" id="ARBA00022519"/>
    </source>
</evidence>
<keyword evidence="8 15" id="KW-0067">ATP-binding</keyword>
<keyword evidence="12 15" id="KW-0139">CF(1)</keyword>
<dbReference type="SUPFAM" id="SSF47917">
    <property type="entry name" value="C-terminal domain of alpha and beta subunits of F1 ATP synthase"/>
    <property type="match status" value="1"/>
</dbReference>
<evidence type="ECO:0000256" key="2">
    <source>
        <dbReference type="ARBA" id="ARBA00004370"/>
    </source>
</evidence>
<dbReference type="NCBIfam" id="TIGR00962">
    <property type="entry name" value="atpA"/>
    <property type="match status" value="1"/>
</dbReference>
<evidence type="ECO:0000313" key="19">
    <source>
        <dbReference type="EMBL" id="MDQ0468273.1"/>
    </source>
</evidence>
<evidence type="ECO:0000256" key="15">
    <source>
        <dbReference type="HAMAP-Rule" id="MF_01346"/>
    </source>
</evidence>
<protein>
    <recommendedName>
        <fullName evidence="15">ATP synthase subunit alpha</fullName>
        <ecNumber evidence="15">7.1.2.2</ecNumber>
    </recommendedName>
    <alternativeName>
        <fullName evidence="15">ATP synthase F1 sector subunit alpha</fullName>
    </alternativeName>
    <alternativeName>
        <fullName evidence="15">F-ATPase subunit alpha</fullName>
    </alternativeName>
</protein>
<evidence type="ECO:0000256" key="7">
    <source>
        <dbReference type="ARBA" id="ARBA00022781"/>
    </source>
</evidence>
<reference evidence="19 20" key="1">
    <citation type="submission" date="2023-07" db="EMBL/GenBank/DDBJ databases">
        <title>Genomic Encyclopedia of Type Strains, Phase IV (KMG-IV): sequencing the most valuable type-strain genomes for metagenomic binning, comparative biology and taxonomic classification.</title>
        <authorList>
            <person name="Goeker M."/>
        </authorList>
    </citation>
    <scope>NUCLEOTIDE SEQUENCE [LARGE SCALE GENOMIC DNA]</scope>
    <source>
        <strain evidence="19 20">DSM 19619</strain>
    </source>
</reference>
<organism evidence="19 20">
    <name type="scientific">Labrys wisconsinensis</name>
    <dbReference type="NCBI Taxonomy" id="425677"/>
    <lineage>
        <taxon>Bacteria</taxon>
        <taxon>Pseudomonadati</taxon>
        <taxon>Pseudomonadota</taxon>
        <taxon>Alphaproteobacteria</taxon>
        <taxon>Hyphomicrobiales</taxon>
        <taxon>Xanthobacteraceae</taxon>
        <taxon>Labrys</taxon>
    </lineage>
</organism>
<dbReference type="InterPro" id="IPR005294">
    <property type="entry name" value="ATP_synth_F1_asu"/>
</dbReference>
<dbReference type="Pfam" id="PF02874">
    <property type="entry name" value="ATP-synt_ab_N"/>
    <property type="match status" value="1"/>
</dbReference>
<feature type="domain" description="ATPase F1/V1/A1 complex alpha/beta subunit N-terminal" evidence="18">
    <location>
        <begin position="25"/>
        <end position="92"/>
    </location>
</feature>
<name>A0ABU0J1Z7_9HYPH</name>
<dbReference type="InterPro" id="IPR004100">
    <property type="entry name" value="ATPase_F1/V1/A1_a/bsu_N"/>
</dbReference>
<evidence type="ECO:0000256" key="6">
    <source>
        <dbReference type="ARBA" id="ARBA00022741"/>
    </source>
</evidence>
<dbReference type="Gene3D" id="1.20.150.20">
    <property type="entry name" value="ATP synthase alpha/beta chain, C-terminal domain"/>
    <property type="match status" value="1"/>
</dbReference>
<comment type="caution">
    <text evidence="19">The sequence shown here is derived from an EMBL/GenBank/DDBJ whole genome shotgun (WGS) entry which is preliminary data.</text>
</comment>
<keyword evidence="11 15" id="KW-0472">Membrane</keyword>
<keyword evidence="4 15" id="KW-0813">Transport</keyword>
<evidence type="ECO:0000256" key="12">
    <source>
        <dbReference type="ARBA" id="ARBA00023196"/>
    </source>
</evidence>
<keyword evidence="20" id="KW-1185">Reference proteome</keyword>
<sequence length="508" mass="54705">MDIRAAEITAILKEQIKNFGQEAEVSEVGQVLSVGDGIARVYGLDNVQMGEMVEFPGGTRGMALNLESDNVGVVIFGSDREIGEGDTVKRTGAIVDVPVGKGLLGRVVDALGNPIDGKGPIQFDKRSRVDVKAPGIIPRKSVHEPMATGLKAIDALIPIGRGQRELIIGDRQTGKTAVALDTILNQKPLNQGDDESQKLYCVYVAVGQKRSTVAQFVKVLEENGALDYSIIVAATASDPAPMQFLAPFAGCTMGEYFRDNGMHAVIIYDDLSKQAVAYRQMSLLLRRPPGREAYPGDVFYLHSRLLERAAKMGKEAGLGSLTALPVIETQANDVSAYIPTNVISITDGQIFLETDLFYQGIRPAVNVGLSVSRVGSSAQTKAMKKVAGKIKGELAQYREMAAFAQFGSDLDATTQRLLNRGARLTELLKQAQFSPLKMEEQVVVIYAGVNGYLDKLPVAKVKPFEAGLLAKLRAEGSILEAIRTSKDLSDDVAAKLKAQVESFAKTFA</sequence>
<evidence type="ECO:0000256" key="3">
    <source>
        <dbReference type="ARBA" id="ARBA00008936"/>
    </source>
</evidence>
<evidence type="ECO:0000256" key="11">
    <source>
        <dbReference type="ARBA" id="ARBA00023136"/>
    </source>
</evidence>
<keyword evidence="7 15" id="KW-0375">Hydrogen ion transport</keyword>
<feature type="binding site" evidence="15">
    <location>
        <begin position="169"/>
        <end position="176"/>
    </location>
    <ligand>
        <name>ATP</name>
        <dbReference type="ChEBI" id="CHEBI:30616"/>
    </ligand>
</feature>
<dbReference type="InterPro" id="IPR027417">
    <property type="entry name" value="P-loop_NTPase"/>
</dbReference>
<comment type="subunit">
    <text evidence="14">F-type ATPases have 2 components, CF(1) - the catalytic core - and CF(0) - the membrane proton channel. CF(1) has five subunits: alpha(3), beta(3), gamma(1), delta(1), epsilon(1). CF(0) has four main subunits: a(1), b(1), b'(1) and c(9-12).</text>
</comment>
<dbReference type="EC" id="7.1.2.2" evidence="15"/>
<dbReference type="PANTHER" id="PTHR48082">
    <property type="entry name" value="ATP SYNTHASE SUBUNIT ALPHA, MITOCHONDRIAL"/>
    <property type="match status" value="1"/>
</dbReference>
<evidence type="ECO:0000256" key="1">
    <source>
        <dbReference type="ARBA" id="ARBA00003784"/>
    </source>
</evidence>
<evidence type="ECO:0000259" key="16">
    <source>
        <dbReference type="Pfam" id="PF00006"/>
    </source>
</evidence>
<comment type="subcellular location">
    <subcellularLocation>
        <location evidence="15">Cell membrane</location>
        <topology evidence="15">Peripheral membrane protein</topology>
    </subcellularLocation>
    <subcellularLocation>
        <location evidence="2">Membrane</location>
    </subcellularLocation>
</comment>
<evidence type="ECO:0000256" key="9">
    <source>
        <dbReference type="ARBA" id="ARBA00022967"/>
    </source>
</evidence>
<dbReference type="Pfam" id="PF00306">
    <property type="entry name" value="ATP-synt_ab_C"/>
    <property type="match status" value="1"/>
</dbReference>
<dbReference type="CDD" id="cd18116">
    <property type="entry name" value="ATP-synt_F1_alpha_N"/>
    <property type="match status" value="1"/>
</dbReference>
<evidence type="ECO:0000256" key="13">
    <source>
        <dbReference type="ARBA" id="ARBA00023310"/>
    </source>
</evidence>
<keyword evidence="9 15" id="KW-1278">Translocase</keyword>
<evidence type="ECO:0000256" key="14">
    <source>
        <dbReference type="ARBA" id="ARBA00026013"/>
    </source>
</evidence>
<dbReference type="SUPFAM" id="SSF52540">
    <property type="entry name" value="P-loop containing nucleoside triphosphate hydrolases"/>
    <property type="match status" value="1"/>
</dbReference>
<dbReference type="PANTHER" id="PTHR48082:SF2">
    <property type="entry name" value="ATP SYNTHASE SUBUNIT ALPHA, MITOCHONDRIAL"/>
    <property type="match status" value="1"/>
</dbReference>
<feature type="domain" description="ATPase F1/V1/A1 complex alpha/beta subunit nucleotide-binding" evidence="16">
    <location>
        <begin position="149"/>
        <end position="372"/>
    </location>
</feature>
<dbReference type="RefSeq" id="WP_307269138.1">
    <property type="nucleotide sequence ID" value="NZ_JAUSVX010000001.1"/>
</dbReference>
<dbReference type="InterPro" id="IPR038376">
    <property type="entry name" value="ATP_synth_asu_C_sf"/>
</dbReference>
<evidence type="ECO:0000256" key="8">
    <source>
        <dbReference type="ARBA" id="ARBA00022840"/>
    </source>
</evidence>
<keyword evidence="5" id="KW-0997">Cell inner membrane</keyword>
<dbReference type="CDD" id="cd01132">
    <property type="entry name" value="F1-ATPase_alpha_CD"/>
    <property type="match status" value="1"/>
</dbReference>
<feature type="domain" description="ATP synthase alpha subunit C-terminal" evidence="17">
    <location>
        <begin position="379"/>
        <end position="503"/>
    </location>
</feature>
<evidence type="ECO:0000259" key="18">
    <source>
        <dbReference type="Pfam" id="PF02874"/>
    </source>
</evidence>
<keyword evidence="10 15" id="KW-0406">Ion transport</keyword>
<proteinExistence type="inferred from homology"/>
<dbReference type="InterPro" id="IPR020003">
    <property type="entry name" value="ATPase_a/bsu_AS"/>
</dbReference>
<comment type="catalytic activity">
    <reaction evidence="15">
        <text>ATP + H2O + 4 H(+)(in) = ADP + phosphate + 5 H(+)(out)</text>
        <dbReference type="Rhea" id="RHEA:57720"/>
        <dbReference type="ChEBI" id="CHEBI:15377"/>
        <dbReference type="ChEBI" id="CHEBI:15378"/>
        <dbReference type="ChEBI" id="CHEBI:30616"/>
        <dbReference type="ChEBI" id="CHEBI:43474"/>
        <dbReference type="ChEBI" id="CHEBI:456216"/>
        <dbReference type="EC" id="7.1.2.2"/>
    </reaction>
</comment>
<evidence type="ECO:0000259" key="17">
    <source>
        <dbReference type="Pfam" id="PF00306"/>
    </source>
</evidence>
<dbReference type="Gene3D" id="3.40.50.300">
    <property type="entry name" value="P-loop containing nucleotide triphosphate hydrolases"/>
    <property type="match status" value="1"/>
</dbReference>
<dbReference type="HAMAP" id="MF_01346">
    <property type="entry name" value="ATP_synth_alpha_bact"/>
    <property type="match status" value="1"/>
</dbReference>
<comment type="similarity">
    <text evidence="3 15">Belongs to the ATPase alpha/beta chains family.</text>
</comment>
<dbReference type="InterPro" id="IPR023366">
    <property type="entry name" value="ATP_synth_asu-like_sf"/>
</dbReference>
<evidence type="ECO:0000313" key="20">
    <source>
        <dbReference type="Proteomes" id="UP001242480"/>
    </source>
</evidence>
<dbReference type="PROSITE" id="PS00152">
    <property type="entry name" value="ATPASE_ALPHA_BETA"/>
    <property type="match status" value="1"/>
</dbReference>